<gene>
    <name evidence="2" type="ORF">BAUCODRAFT_331117</name>
</gene>
<dbReference type="KEGG" id="bcom:BAUCODRAFT_331117"/>
<dbReference type="HOGENOM" id="CLU_2454362_0_0_1"/>
<dbReference type="EMBL" id="KB445565">
    <property type="protein sequence ID" value="EMC90906.1"/>
    <property type="molecule type" value="Genomic_DNA"/>
</dbReference>
<evidence type="ECO:0000313" key="3">
    <source>
        <dbReference type="Proteomes" id="UP000011761"/>
    </source>
</evidence>
<dbReference type="Proteomes" id="UP000011761">
    <property type="component" value="Unassembled WGS sequence"/>
</dbReference>
<feature type="compositionally biased region" description="Basic and acidic residues" evidence="1">
    <location>
        <begin position="1"/>
        <end position="24"/>
    </location>
</feature>
<dbReference type="AlphaFoldDB" id="M2M2Z6"/>
<sequence>MAQLRSQDDKLTSLDQLHHEDPQRLRPVHHRTQRSLSDDTTFAYTLEDVTQLLTPFMRLERRWLPEEHEAFQRLWGQEHNASAIRSLPC</sequence>
<reference evidence="2 3" key="1">
    <citation type="journal article" date="2012" name="PLoS Pathog.">
        <title>Diverse lifestyles and strategies of plant pathogenesis encoded in the genomes of eighteen Dothideomycetes fungi.</title>
        <authorList>
            <person name="Ohm R.A."/>
            <person name="Feau N."/>
            <person name="Henrissat B."/>
            <person name="Schoch C.L."/>
            <person name="Horwitz B.A."/>
            <person name="Barry K.W."/>
            <person name="Condon B.J."/>
            <person name="Copeland A.C."/>
            <person name="Dhillon B."/>
            <person name="Glaser F."/>
            <person name="Hesse C.N."/>
            <person name="Kosti I."/>
            <person name="LaButti K."/>
            <person name="Lindquist E.A."/>
            <person name="Lucas S."/>
            <person name="Salamov A.A."/>
            <person name="Bradshaw R.E."/>
            <person name="Ciuffetti L."/>
            <person name="Hamelin R.C."/>
            <person name="Kema G.H.J."/>
            <person name="Lawrence C."/>
            <person name="Scott J.A."/>
            <person name="Spatafora J.W."/>
            <person name="Turgeon B.G."/>
            <person name="de Wit P.J.G.M."/>
            <person name="Zhong S."/>
            <person name="Goodwin S.B."/>
            <person name="Grigoriev I.V."/>
        </authorList>
    </citation>
    <scope>NUCLEOTIDE SEQUENCE [LARGE SCALE GENOMIC DNA]</scope>
    <source>
        <strain evidence="2 3">UAMH 10762</strain>
    </source>
</reference>
<proteinExistence type="predicted"/>
<keyword evidence="3" id="KW-1185">Reference proteome</keyword>
<dbReference type="RefSeq" id="XP_007681844.1">
    <property type="nucleotide sequence ID" value="XM_007683654.1"/>
</dbReference>
<dbReference type="GeneID" id="19111967"/>
<protein>
    <submittedName>
        <fullName evidence="2">Uncharacterized protein</fullName>
    </submittedName>
</protein>
<accession>M2M2Z6</accession>
<organism evidence="2 3">
    <name type="scientific">Baudoinia panamericana (strain UAMH 10762)</name>
    <name type="common">Angels' share fungus</name>
    <name type="synonym">Baudoinia compniacensis (strain UAMH 10762)</name>
    <dbReference type="NCBI Taxonomy" id="717646"/>
    <lineage>
        <taxon>Eukaryota</taxon>
        <taxon>Fungi</taxon>
        <taxon>Dikarya</taxon>
        <taxon>Ascomycota</taxon>
        <taxon>Pezizomycotina</taxon>
        <taxon>Dothideomycetes</taxon>
        <taxon>Dothideomycetidae</taxon>
        <taxon>Mycosphaerellales</taxon>
        <taxon>Teratosphaeriaceae</taxon>
        <taxon>Baudoinia</taxon>
    </lineage>
</organism>
<evidence type="ECO:0000256" key="1">
    <source>
        <dbReference type="SAM" id="MobiDB-lite"/>
    </source>
</evidence>
<name>M2M2Z6_BAUPA</name>
<feature type="region of interest" description="Disordered" evidence="1">
    <location>
        <begin position="1"/>
        <end position="35"/>
    </location>
</feature>
<evidence type="ECO:0000313" key="2">
    <source>
        <dbReference type="EMBL" id="EMC90906.1"/>
    </source>
</evidence>